<feature type="transmembrane region" description="Helical" evidence="1">
    <location>
        <begin position="134"/>
        <end position="155"/>
    </location>
</feature>
<proteinExistence type="predicted"/>
<evidence type="ECO:0000256" key="1">
    <source>
        <dbReference type="SAM" id="Phobius"/>
    </source>
</evidence>
<name>A0A1H9F179_9PSEU</name>
<dbReference type="AlphaFoldDB" id="A0A1H9F179"/>
<dbReference type="EMBL" id="FOFV01000002">
    <property type="protein sequence ID" value="SEQ31213.1"/>
    <property type="molecule type" value="Genomic_DNA"/>
</dbReference>
<protein>
    <submittedName>
        <fullName evidence="2">Uncharacterized protein</fullName>
    </submittedName>
</protein>
<evidence type="ECO:0000313" key="2">
    <source>
        <dbReference type="EMBL" id="SEQ31213.1"/>
    </source>
</evidence>
<accession>A0A1H9F179</accession>
<dbReference type="STRING" id="65499.SAMN04488000_102486"/>
<sequence length="215" mass="24077">MTVVFEEMRKRRAARRVKPGDGHPLPRFRWWQLFGRSLFYLDLTDAVYAVDVRHNRIDAEGYTNADLYVDGRHHARSRLPAAFPVPGGKIEVKVSAFGLKRCHYVTAGGTERRLRPDRFSAEGRREHLDRVHPALSRGISVVSTTVLLVSLAFLVMQLLEKLTQPAPIAAQIGTFVSPVDLPVWLNIALGVAAALASTERAWRLRFNWLLDGGAG</sequence>
<reference evidence="3" key="1">
    <citation type="submission" date="2016-10" db="EMBL/GenBank/DDBJ databases">
        <authorList>
            <person name="Varghese N."/>
            <person name="Submissions S."/>
        </authorList>
    </citation>
    <scope>NUCLEOTIDE SEQUENCE [LARGE SCALE GENOMIC DNA]</scope>
    <source>
        <strain evidence="3">DSM 44437</strain>
    </source>
</reference>
<keyword evidence="1" id="KW-0812">Transmembrane</keyword>
<gene>
    <name evidence="2" type="ORF">SAMN04488000_102486</name>
</gene>
<keyword evidence="3" id="KW-1185">Reference proteome</keyword>
<feature type="transmembrane region" description="Helical" evidence="1">
    <location>
        <begin position="175"/>
        <end position="196"/>
    </location>
</feature>
<dbReference type="Proteomes" id="UP000199503">
    <property type="component" value="Unassembled WGS sequence"/>
</dbReference>
<organism evidence="2 3">
    <name type="scientific">Lentzea albida</name>
    <dbReference type="NCBI Taxonomy" id="65499"/>
    <lineage>
        <taxon>Bacteria</taxon>
        <taxon>Bacillati</taxon>
        <taxon>Actinomycetota</taxon>
        <taxon>Actinomycetes</taxon>
        <taxon>Pseudonocardiales</taxon>
        <taxon>Pseudonocardiaceae</taxon>
        <taxon>Lentzea</taxon>
    </lineage>
</organism>
<evidence type="ECO:0000313" key="3">
    <source>
        <dbReference type="Proteomes" id="UP000199503"/>
    </source>
</evidence>
<keyword evidence="1" id="KW-0472">Membrane</keyword>
<keyword evidence="1" id="KW-1133">Transmembrane helix</keyword>
<dbReference type="RefSeq" id="WP_342716637.1">
    <property type="nucleotide sequence ID" value="NZ_FOFV01000002.1"/>
</dbReference>